<dbReference type="Proteomes" id="UP001159042">
    <property type="component" value="Unassembled WGS sequence"/>
</dbReference>
<accession>A0AAV8W2Q4</accession>
<reference evidence="1 2" key="1">
    <citation type="journal article" date="2023" name="Insect Mol. Biol.">
        <title>Genome sequencing provides insights into the evolution of gene families encoding plant cell wall-degrading enzymes in longhorned beetles.</title>
        <authorList>
            <person name="Shin N.R."/>
            <person name="Okamura Y."/>
            <person name="Kirsch R."/>
            <person name="Pauchet Y."/>
        </authorList>
    </citation>
    <scope>NUCLEOTIDE SEQUENCE [LARGE SCALE GENOMIC DNA]</scope>
    <source>
        <strain evidence="1">EAD_L_NR</strain>
    </source>
</reference>
<evidence type="ECO:0000313" key="1">
    <source>
        <dbReference type="EMBL" id="KAJ8920594.1"/>
    </source>
</evidence>
<dbReference type="EMBL" id="JANEYG010000013">
    <property type="protein sequence ID" value="KAJ8920594.1"/>
    <property type="molecule type" value="Genomic_DNA"/>
</dbReference>
<sequence length="64" mass="7116">MSDFSDLLQEAEKLTSDLEGTTELPKVERSLKQVLEASNDLYSRVAQTGAQDIQANLLLGSKRY</sequence>
<keyword evidence="2" id="KW-1185">Reference proteome</keyword>
<name>A0AAV8W2Q4_9CUCU</name>
<organism evidence="1 2">
    <name type="scientific">Exocentrus adspersus</name>
    <dbReference type="NCBI Taxonomy" id="1586481"/>
    <lineage>
        <taxon>Eukaryota</taxon>
        <taxon>Metazoa</taxon>
        <taxon>Ecdysozoa</taxon>
        <taxon>Arthropoda</taxon>
        <taxon>Hexapoda</taxon>
        <taxon>Insecta</taxon>
        <taxon>Pterygota</taxon>
        <taxon>Neoptera</taxon>
        <taxon>Endopterygota</taxon>
        <taxon>Coleoptera</taxon>
        <taxon>Polyphaga</taxon>
        <taxon>Cucujiformia</taxon>
        <taxon>Chrysomeloidea</taxon>
        <taxon>Cerambycidae</taxon>
        <taxon>Lamiinae</taxon>
        <taxon>Acanthocinini</taxon>
        <taxon>Exocentrus</taxon>
    </lineage>
</organism>
<comment type="caution">
    <text evidence="1">The sequence shown here is derived from an EMBL/GenBank/DDBJ whole genome shotgun (WGS) entry which is preliminary data.</text>
</comment>
<dbReference type="AlphaFoldDB" id="A0AAV8W2Q4"/>
<proteinExistence type="predicted"/>
<evidence type="ECO:0000313" key="2">
    <source>
        <dbReference type="Proteomes" id="UP001159042"/>
    </source>
</evidence>
<protein>
    <submittedName>
        <fullName evidence="1">Uncharacterized protein</fullName>
    </submittedName>
</protein>
<gene>
    <name evidence="1" type="ORF">NQ315_004733</name>
</gene>